<dbReference type="InterPro" id="IPR004291">
    <property type="entry name" value="Transposase_IS66_central"/>
</dbReference>
<dbReference type="RefSeq" id="WP_169661149.1">
    <property type="nucleotide sequence ID" value="NZ_JABANE010000285.1"/>
</dbReference>
<keyword evidence="5" id="KW-1185">Reference proteome</keyword>
<feature type="region of interest" description="Disordered" evidence="1">
    <location>
        <begin position="32"/>
        <end position="79"/>
    </location>
</feature>
<name>A0A7X9S270_9BACT</name>
<feature type="domain" description="Transposase IS66 central" evidence="2">
    <location>
        <begin position="150"/>
        <end position="409"/>
    </location>
</feature>
<comment type="caution">
    <text evidence="4">The sequence shown here is derived from an EMBL/GenBank/DDBJ whole genome shotgun (WGS) entry which is preliminary data.</text>
</comment>
<dbReference type="PANTHER" id="PTHR33678">
    <property type="entry name" value="BLL1576 PROTEIN"/>
    <property type="match status" value="1"/>
</dbReference>
<dbReference type="PANTHER" id="PTHR33678:SF2">
    <property type="match status" value="1"/>
</dbReference>
<protein>
    <submittedName>
        <fullName evidence="4">IS66 family transposase</fullName>
    </submittedName>
</protein>
<dbReference type="Pfam" id="PF20042">
    <property type="entry name" value="DUF6444"/>
    <property type="match status" value="1"/>
</dbReference>
<dbReference type="InterPro" id="IPR052344">
    <property type="entry name" value="Transposase-related"/>
</dbReference>
<evidence type="ECO:0000256" key="1">
    <source>
        <dbReference type="SAM" id="MobiDB-lite"/>
    </source>
</evidence>
<dbReference type="InterPro" id="IPR045618">
    <property type="entry name" value="DUF6444"/>
</dbReference>
<dbReference type="EMBL" id="JABANE010000285">
    <property type="protein sequence ID" value="NME72998.1"/>
    <property type="molecule type" value="Genomic_DNA"/>
</dbReference>
<reference evidence="4 5" key="1">
    <citation type="submission" date="2020-04" db="EMBL/GenBank/DDBJ databases">
        <title>Flammeovirga sp. SR4, a novel species isolated from seawater.</title>
        <authorList>
            <person name="Wang X."/>
        </authorList>
    </citation>
    <scope>NUCLEOTIDE SEQUENCE [LARGE SCALE GENOMIC DNA]</scope>
    <source>
        <strain evidence="4 5">ATCC 23126</strain>
    </source>
</reference>
<proteinExistence type="predicted"/>
<feature type="domain" description="DUF6444" evidence="3">
    <location>
        <begin position="8"/>
        <end position="74"/>
    </location>
</feature>
<gene>
    <name evidence="4" type="ORF">HHU12_33895</name>
</gene>
<feature type="compositionally biased region" description="Basic residues" evidence="1">
    <location>
        <begin position="51"/>
        <end position="62"/>
    </location>
</feature>
<sequence>MTDKEKIEQLESQVKDLTEKLAMALKLLEQKSIQKDSSNSSKPPSQDSFKKRTASLRKKSTKKSGGQPGHKGSSLKMSSTPDEIISLRPSYCTKCGQSISSENLIFKSKRQVVDLPSITPFVKEYHQYEAQCQCGCHQEAHYPNNVSNHIQYGENIEALIGYLSVAQYLPYNRIKSLFKDAFSLHLSEGTIDNKLNSLYKKALPYHSKLREKLEKSTKPVGADETSCRVNGDNFWSWVWQNEDYCYITISNNRGSATIDQHFPNGFPCATLSSDRWAAQLKTKAKKHQICIAHILRELNYLEAAEKHSFTIHLRELLHRAIQLKREVDVSKYGDHSTQKLENELNVLLQETIPNDSCDKTAKLQRSLIKHREAVFPFLYEQKLSFENNASERAIRNVKLKMKVSGMFKTGYPIYAVLKSMTETLKKKGESILEAFITLASLKIPIAE</sequence>
<evidence type="ECO:0000259" key="2">
    <source>
        <dbReference type="Pfam" id="PF03050"/>
    </source>
</evidence>
<dbReference type="AlphaFoldDB" id="A0A7X9S270"/>
<evidence type="ECO:0000259" key="3">
    <source>
        <dbReference type="Pfam" id="PF20042"/>
    </source>
</evidence>
<organism evidence="4 5">
    <name type="scientific">Flammeovirga aprica JL-4</name>
    <dbReference type="NCBI Taxonomy" id="694437"/>
    <lineage>
        <taxon>Bacteria</taxon>
        <taxon>Pseudomonadati</taxon>
        <taxon>Bacteroidota</taxon>
        <taxon>Cytophagia</taxon>
        <taxon>Cytophagales</taxon>
        <taxon>Flammeovirgaceae</taxon>
        <taxon>Flammeovirga</taxon>
    </lineage>
</organism>
<evidence type="ECO:0000313" key="5">
    <source>
        <dbReference type="Proteomes" id="UP000576082"/>
    </source>
</evidence>
<dbReference type="NCBIfam" id="NF033517">
    <property type="entry name" value="transpos_IS66"/>
    <property type="match status" value="1"/>
</dbReference>
<feature type="compositionally biased region" description="Low complexity" evidence="1">
    <location>
        <begin position="35"/>
        <end position="47"/>
    </location>
</feature>
<dbReference type="Proteomes" id="UP000576082">
    <property type="component" value="Unassembled WGS sequence"/>
</dbReference>
<accession>A0A7X9S270</accession>
<evidence type="ECO:0000313" key="4">
    <source>
        <dbReference type="EMBL" id="NME72998.1"/>
    </source>
</evidence>
<dbReference type="Pfam" id="PF03050">
    <property type="entry name" value="DDE_Tnp_IS66"/>
    <property type="match status" value="1"/>
</dbReference>